<dbReference type="RefSeq" id="WP_344873426.1">
    <property type="nucleotide sequence ID" value="NZ_BAAAZP010000014.1"/>
</dbReference>
<reference evidence="2" key="1">
    <citation type="journal article" date="2019" name="Int. J. Syst. Evol. Microbiol.">
        <title>The Global Catalogue of Microorganisms (GCM) 10K type strain sequencing project: providing services to taxonomists for standard genome sequencing and annotation.</title>
        <authorList>
            <consortium name="The Broad Institute Genomics Platform"/>
            <consortium name="The Broad Institute Genome Sequencing Center for Infectious Disease"/>
            <person name="Wu L."/>
            <person name="Ma J."/>
        </authorList>
    </citation>
    <scope>NUCLEOTIDE SEQUENCE [LARGE SCALE GENOMIC DNA]</scope>
    <source>
        <strain evidence="2">JCM 16904</strain>
    </source>
</reference>
<dbReference type="Pfam" id="PF10824">
    <property type="entry name" value="T7SS_ESX_EspC"/>
    <property type="match status" value="1"/>
</dbReference>
<protein>
    <recommendedName>
        <fullName evidence="3">Excreted virulence factor EspC, type VII ESX diderm</fullName>
    </recommendedName>
</protein>
<sequence>MSGAEGTRVITSHTIKTMSEHYDDVADGFWQSRRRLPYTALMDAFGPLFQDAQNTYEVARHRCDTTLDQGFQAADDISNVLTTCARNWSAAEQANIVEYR</sequence>
<dbReference type="EMBL" id="BAAAZP010000014">
    <property type="protein sequence ID" value="GAA3649332.1"/>
    <property type="molecule type" value="Genomic_DNA"/>
</dbReference>
<proteinExistence type="predicted"/>
<keyword evidence="2" id="KW-1185">Reference proteome</keyword>
<accession>A0ABP7B4Y8</accession>
<evidence type="ECO:0000313" key="2">
    <source>
        <dbReference type="Proteomes" id="UP001500902"/>
    </source>
</evidence>
<comment type="caution">
    <text evidence="1">The sequence shown here is derived from an EMBL/GenBank/DDBJ whole genome shotgun (WGS) entry which is preliminary data.</text>
</comment>
<gene>
    <name evidence="1" type="ORF">GCM10022224_010070</name>
</gene>
<dbReference type="Proteomes" id="UP001500902">
    <property type="component" value="Unassembled WGS sequence"/>
</dbReference>
<organism evidence="1 2">
    <name type="scientific">Nonomuraea antimicrobica</name>
    <dbReference type="NCBI Taxonomy" id="561173"/>
    <lineage>
        <taxon>Bacteria</taxon>
        <taxon>Bacillati</taxon>
        <taxon>Actinomycetota</taxon>
        <taxon>Actinomycetes</taxon>
        <taxon>Streptosporangiales</taxon>
        <taxon>Streptosporangiaceae</taxon>
        <taxon>Nonomuraea</taxon>
    </lineage>
</organism>
<dbReference type="InterPro" id="IPR022536">
    <property type="entry name" value="EspC"/>
</dbReference>
<evidence type="ECO:0008006" key="3">
    <source>
        <dbReference type="Google" id="ProtNLM"/>
    </source>
</evidence>
<name>A0ABP7B4Y8_9ACTN</name>
<evidence type="ECO:0000313" key="1">
    <source>
        <dbReference type="EMBL" id="GAA3649332.1"/>
    </source>
</evidence>